<dbReference type="NCBIfam" id="TIGR00608">
    <property type="entry name" value="radc"/>
    <property type="match status" value="1"/>
</dbReference>
<keyword evidence="4" id="KW-0378">Hydrolase</keyword>
<keyword evidence="6" id="KW-0482">Metalloprotease</keyword>
<evidence type="ECO:0000256" key="6">
    <source>
        <dbReference type="ARBA" id="ARBA00023049"/>
    </source>
</evidence>
<protein>
    <submittedName>
        <fullName evidence="9">DNA repair protein RadC</fullName>
    </submittedName>
</protein>
<dbReference type="PROSITE" id="PS01302">
    <property type="entry name" value="UPF0758"/>
    <property type="match status" value="1"/>
</dbReference>
<dbReference type="PANTHER" id="PTHR30471">
    <property type="entry name" value="DNA REPAIR PROTEIN RADC"/>
    <property type="match status" value="1"/>
</dbReference>
<keyword evidence="3" id="KW-0479">Metal-binding</keyword>
<dbReference type="PROSITE" id="PS50249">
    <property type="entry name" value="MPN"/>
    <property type="match status" value="1"/>
</dbReference>
<sequence>MNDNLICDKDCIKDLRPYEKCIALGEQSLTDTELIAAIIKTGVSGKPAGELAKDILDKSHNKGLLGLFDMSIDELMDIKGIGLAKAAQLKCICELSRRLAKQSAGKRLDFSSPYAIAEYYMQDMRHLTKERLVLVMLDSRLNLIKDSVISIGTVNSSLVSVKEVFSEACKNKAVSIVLIHNHPSGDPAPSPQDISVTEQIRKAGLILGIHLIDHIIIGDNNFTSLNECGYLRQ</sequence>
<evidence type="ECO:0000256" key="3">
    <source>
        <dbReference type="ARBA" id="ARBA00022723"/>
    </source>
</evidence>
<keyword evidence="2" id="KW-0645">Protease</keyword>
<name>A0ABV1BS32_9FIRM</name>
<dbReference type="InterPro" id="IPR001405">
    <property type="entry name" value="UPF0758"/>
</dbReference>
<dbReference type="Proteomes" id="UP001442364">
    <property type="component" value="Unassembled WGS sequence"/>
</dbReference>
<organism evidence="9 10">
    <name type="scientific">[Lactobacillus] rogosae</name>
    <dbReference type="NCBI Taxonomy" id="706562"/>
    <lineage>
        <taxon>Bacteria</taxon>
        <taxon>Bacillati</taxon>
        <taxon>Bacillota</taxon>
        <taxon>Clostridia</taxon>
        <taxon>Lachnospirales</taxon>
        <taxon>Lachnospiraceae</taxon>
        <taxon>Lachnospira</taxon>
    </lineage>
</organism>
<evidence type="ECO:0000313" key="10">
    <source>
        <dbReference type="Proteomes" id="UP001442364"/>
    </source>
</evidence>
<dbReference type="InterPro" id="IPR046778">
    <property type="entry name" value="UPF0758_N"/>
</dbReference>
<dbReference type="RefSeq" id="WP_022501787.1">
    <property type="nucleotide sequence ID" value="NZ_DAWCMB010000247.1"/>
</dbReference>
<evidence type="ECO:0000256" key="7">
    <source>
        <dbReference type="RuleBase" id="RU003797"/>
    </source>
</evidence>
<dbReference type="Pfam" id="PF04002">
    <property type="entry name" value="RadC"/>
    <property type="match status" value="1"/>
</dbReference>
<dbReference type="PANTHER" id="PTHR30471:SF3">
    <property type="entry name" value="UPF0758 PROTEIN YEES-RELATED"/>
    <property type="match status" value="1"/>
</dbReference>
<evidence type="ECO:0000256" key="4">
    <source>
        <dbReference type="ARBA" id="ARBA00022801"/>
    </source>
</evidence>
<comment type="similarity">
    <text evidence="1 7">Belongs to the UPF0758 family.</text>
</comment>
<keyword evidence="10" id="KW-1185">Reference proteome</keyword>
<gene>
    <name evidence="9" type="primary">radC</name>
    <name evidence="9" type="ORF">WMO14_01535</name>
</gene>
<evidence type="ECO:0000259" key="8">
    <source>
        <dbReference type="PROSITE" id="PS50249"/>
    </source>
</evidence>
<dbReference type="NCBIfam" id="NF000642">
    <property type="entry name" value="PRK00024.1"/>
    <property type="match status" value="1"/>
</dbReference>
<accession>A0ABV1BS32</accession>
<proteinExistence type="inferred from homology"/>
<keyword evidence="5" id="KW-0862">Zinc</keyword>
<dbReference type="Pfam" id="PF20582">
    <property type="entry name" value="UPF0758_N"/>
    <property type="match status" value="1"/>
</dbReference>
<dbReference type="EMBL" id="JBBMER010000001">
    <property type="protein sequence ID" value="MEQ2378569.1"/>
    <property type="molecule type" value="Genomic_DNA"/>
</dbReference>
<evidence type="ECO:0000256" key="5">
    <source>
        <dbReference type="ARBA" id="ARBA00022833"/>
    </source>
</evidence>
<dbReference type="Gene3D" id="3.40.140.10">
    <property type="entry name" value="Cytidine Deaminase, domain 2"/>
    <property type="match status" value="1"/>
</dbReference>
<evidence type="ECO:0000313" key="9">
    <source>
        <dbReference type="EMBL" id="MEQ2378569.1"/>
    </source>
</evidence>
<dbReference type="CDD" id="cd08071">
    <property type="entry name" value="MPN_DUF2466"/>
    <property type="match status" value="1"/>
</dbReference>
<reference evidence="9 10" key="1">
    <citation type="submission" date="2024-03" db="EMBL/GenBank/DDBJ databases">
        <title>Human intestinal bacterial collection.</title>
        <authorList>
            <person name="Pauvert C."/>
            <person name="Hitch T.C.A."/>
            <person name="Clavel T."/>
        </authorList>
    </citation>
    <scope>NUCLEOTIDE SEQUENCE [LARGE SCALE GENOMIC DNA]</scope>
    <source>
        <strain evidence="9 10">CLA-AA-H255</strain>
    </source>
</reference>
<dbReference type="InterPro" id="IPR025657">
    <property type="entry name" value="RadC_JAB"/>
</dbReference>
<feature type="domain" description="MPN" evidence="8">
    <location>
        <begin position="109"/>
        <end position="231"/>
    </location>
</feature>
<dbReference type="InterPro" id="IPR037518">
    <property type="entry name" value="MPN"/>
</dbReference>
<dbReference type="InterPro" id="IPR020891">
    <property type="entry name" value="UPF0758_CS"/>
</dbReference>
<evidence type="ECO:0000256" key="1">
    <source>
        <dbReference type="ARBA" id="ARBA00010243"/>
    </source>
</evidence>
<evidence type="ECO:0000256" key="2">
    <source>
        <dbReference type="ARBA" id="ARBA00022670"/>
    </source>
</evidence>
<comment type="caution">
    <text evidence="9">The sequence shown here is derived from an EMBL/GenBank/DDBJ whole genome shotgun (WGS) entry which is preliminary data.</text>
</comment>